<comment type="PTM">
    <text evidence="11">The Fe-S cluster can be nitrosylated by nitric oxide (NO).</text>
</comment>
<comment type="caution">
    <text evidence="13">The sequence shown here is derived from an EMBL/GenBank/DDBJ whole genome shotgun (WGS) entry which is preliminary data.</text>
</comment>
<gene>
    <name evidence="11" type="primary">whiB</name>
    <name evidence="13" type="ORF">GCM10023203_07420</name>
</gene>
<comment type="cofactor">
    <cofactor evidence="11">
        <name>[4Fe-4S] cluster</name>
        <dbReference type="ChEBI" id="CHEBI:49883"/>
    </cofactor>
    <text evidence="11">Binds 1 [4Fe-4S] cluster per subunit. Following nitrosylation of the [4Fe-4S] cluster binds 1 [4Fe-8(NO)] cluster per subunit.</text>
</comment>
<keyword evidence="3 11" id="KW-0004">4Fe-4S</keyword>
<evidence type="ECO:0000256" key="6">
    <source>
        <dbReference type="ARBA" id="ARBA00023014"/>
    </source>
</evidence>
<evidence type="ECO:0000256" key="3">
    <source>
        <dbReference type="ARBA" id="ARBA00022485"/>
    </source>
</evidence>
<name>A0ABP9E2G8_9PSEU</name>
<dbReference type="PANTHER" id="PTHR38839">
    <property type="entry name" value="TRANSCRIPTIONAL REGULATOR WHID-RELATED"/>
    <property type="match status" value="1"/>
</dbReference>
<protein>
    <recommendedName>
        <fullName evidence="11">Transcriptional regulator WhiB</fullName>
    </recommendedName>
</protein>
<feature type="binding site" evidence="11">
    <location>
        <position position="40"/>
    </location>
    <ligand>
        <name>[4Fe-4S] cluster</name>
        <dbReference type="ChEBI" id="CHEBI:49883"/>
    </ligand>
</feature>
<organism evidence="13 14">
    <name type="scientific">Actinomycetospora straminea</name>
    <dbReference type="NCBI Taxonomy" id="663607"/>
    <lineage>
        <taxon>Bacteria</taxon>
        <taxon>Bacillati</taxon>
        <taxon>Actinomycetota</taxon>
        <taxon>Actinomycetes</taxon>
        <taxon>Pseudonocardiales</taxon>
        <taxon>Pseudonocardiaceae</taxon>
        <taxon>Actinomycetospora</taxon>
    </lineage>
</organism>
<comment type="function">
    <text evidence="11">Acts as a transcriptional regulator. Probably redox-responsive. The apo- but not holo-form probably binds DNA.</text>
</comment>
<evidence type="ECO:0000256" key="10">
    <source>
        <dbReference type="ARBA" id="ARBA00023163"/>
    </source>
</evidence>
<keyword evidence="14" id="KW-1185">Reference proteome</keyword>
<proteinExistence type="inferred from homology"/>
<evidence type="ECO:0000256" key="1">
    <source>
        <dbReference type="ARBA" id="ARBA00004496"/>
    </source>
</evidence>
<dbReference type="InterPro" id="IPR003482">
    <property type="entry name" value="Whib"/>
</dbReference>
<dbReference type="EMBL" id="BAABHQ010000001">
    <property type="protein sequence ID" value="GAA4862337.1"/>
    <property type="molecule type" value="Genomic_DNA"/>
</dbReference>
<evidence type="ECO:0000256" key="8">
    <source>
        <dbReference type="ARBA" id="ARBA00023125"/>
    </source>
</evidence>
<dbReference type="Proteomes" id="UP001500457">
    <property type="component" value="Unassembled WGS sequence"/>
</dbReference>
<evidence type="ECO:0000256" key="2">
    <source>
        <dbReference type="ARBA" id="ARBA00006597"/>
    </source>
</evidence>
<keyword evidence="8 11" id="KW-0238">DNA-binding</keyword>
<comment type="subcellular location">
    <subcellularLocation>
        <location evidence="1 11">Cytoplasm</location>
    </subcellularLocation>
</comment>
<evidence type="ECO:0000313" key="13">
    <source>
        <dbReference type="EMBL" id="GAA4862337.1"/>
    </source>
</evidence>
<evidence type="ECO:0000313" key="14">
    <source>
        <dbReference type="Proteomes" id="UP001500457"/>
    </source>
</evidence>
<keyword evidence="9 11" id="KW-1015">Disulfide bond</keyword>
<keyword evidence="11" id="KW-0963">Cytoplasm</keyword>
<evidence type="ECO:0000256" key="4">
    <source>
        <dbReference type="ARBA" id="ARBA00022723"/>
    </source>
</evidence>
<feature type="binding site" evidence="11">
    <location>
        <position position="49"/>
    </location>
    <ligand>
        <name>[4Fe-4S] cluster</name>
        <dbReference type="ChEBI" id="CHEBI:49883"/>
    </ligand>
</feature>
<reference evidence="14" key="1">
    <citation type="journal article" date="2019" name="Int. J. Syst. Evol. Microbiol.">
        <title>The Global Catalogue of Microorganisms (GCM) 10K type strain sequencing project: providing services to taxonomists for standard genome sequencing and annotation.</title>
        <authorList>
            <consortium name="The Broad Institute Genomics Platform"/>
            <consortium name="The Broad Institute Genome Sequencing Center for Infectious Disease"/>
            <person name="Wu L."/>
            <person name="Ma J."/>
        </authorList>
    </citation>
    <scope>NUCLEOTIDE SEQUENCE [LARGE SCALE GENOMIC DNA]</scope>
    <source>
        <strain evidence="14">JCM 17983</strain>
    </source>
</reference>
<dbReference type="RefSeq" id="WP_337993825.1">
    <property type="nucleotide sequence ID" value="NZ_BAABHQ010000001.1"/>
</dbReference>
<dbReference type="HAMAP" id="MF_01479">
    <property type="entry name" value="WhiB"/>
    <property type="match status" value="1"/>
</dbReference>
<keyword evidence="10 11" id="KW-0804">Transcription</keyword>
<feature type="domain" description="4Fe-4S Wbl-type" evidence="12">
    <location>
        <begin position="8"/>
        <end position="73"/>
    </location>
</feature>
<comment type="PTM">
    <text evidence="11">Upon Fe-S cluster removal intramolecular disulfide bonds are formed.</text>
</comment>
<keyword evidence="4 11" id="KW-0479">Metal-binding</keyword>
<keyword evidence="5 11" id="KW-0408">Iron</keyword>
<evidence type="ECO:0000259" key="12">
    <source>
        <dbReference type="PROSITE" id="PS51674"/>
    </source>
</evidence>
<dbReference type="Pfam" id="PF02467">
    <property type="entry name" value="Whib"/>
    <property type="match status" value="1"/>
</dbReference>
<dbReference type="PROSITE" id="PS51674">
    <property type="entry name" value="4FE4S_WBL"/>
    <property type="match status" value="1"/>
</dbReference>
<evidence type="ECO:0000256" key="9">
    <source>
        <dbReference type="ARBA" id="ARBA00023157"/>
    </source>
</evidence>
<dbReference type="InterPro" id="IPR034768">
    <property type="entry name" value="4FE4S_WBL"/>
</dbReference>
<evidence type="ECO:0000256" key="7">
    <source>
        <dbReference type="ARBA" id="ARBA00023015"/>
    </source>
</evidence>
<accession>A0ABP9E2G8</accession>
<comment type="similarity">
    <text evidence="2 11">Belongs to the WhiB family.</text>
</comment>
<sequence length="121" mass="12878">MGWQQHAACRDTVPDLFFPTSDDFTAPEAARQLLVAGAVCGRCPVRRECLTYAVESGQAHGIWAGHTPADLRAIRRQRAAGVPDPVVDADPMCPGCSLLFALPALDGQLCSACAERQEKGA</sequence>
<evidence type="ECO:0000256" key="5">
    <source>
        <dbReference type="ARBA" id="ARBA00023004"/>
    </source>
</evidence>
<evidence type="ECO:0000256" key="11">
    <source>
        <dbReference type="HAMAP-Rule" id="MF_01479"/>
    </source>
</evidence>
<keyword evidence="7 11" id="KW-0805">Transcription regulation</keyword>
<keyword evidence="6 11" id="KW-0411">Iron-sulfur</keyword>
<feature type="binding site" evidence="11">
    <location>
        <position position="9"/>
    </location>
    <ligand>
        <name>[4Fe-4S] cluster</name>
        <dbReference type="ChEBI" id="CHEBI:49883"/>
    </ligand>
</feature>
<feature type="binding site" evidence="11">
    <location>
        <position position="43"/>
    </location>
    <ligand>
        <name>[4Fe-4S] cluster</name>
        <dbReference type="ChEBI" id="CHEBI:49883"/>
    </ligand>
</feature>